<dbReference type="SUPFAM" id="SSF46785">
    <property type="entry name" value="Winged helix' DNA-binding domain"/>
    <property type="match status" value="1"/>
</dbReference>
<evidence type="ECO:0000313" key="5">
    <source>
        <dbReference type="EMBL" id="APT48204.1"/>
    </source>
</evidence>
<dbReference type="PROSITE" id="PS50949">
    <property type="entry name" value="HTH_GNTR"/>
    <property type="match status" value="1"/>
</dbReference>
<keyword evidence="1" id="KW-0805">Transcription regulation</keyword>
<organism evidence="5 6">
    <name type="scientific">Bacillus safensis</name>
    <dbReference type="NCBI Taxonomy" id="561879"/>
    <lineage>
        <taxon>Bacteria</taxon>
        <taxon>Bacillati</taxon>
        <taxon>Bacillota</taxon>
        <taxon>Bacilli</taxon>
        <taxon>Bacillales</taxon>
        <taxon>Bacillaceae</taxon>
        <taxon>Bacillus</taxon>
    </lineage>
</organism>
<dbReference type="InterPro" id="IPR036388">
    <property type="entry name" value="WH-like_DNA-bd_sf"/>
</dbReference>
<keyword evidence="3" id="KW-0804">Transcription</keyword>
<dbReference type="PANTHER" id="PTHR43537">
    <property type="entry name" value="TRANSCRIPTIONAL REGULATOR, GNTR FAMILY"/>
    <property type="match status" value="1"/>
</dbReference>
<sequence>MNSFEMERPAPYHMQFYEQLKQMIFDGQFQPGERINETQLAKQFGVSRSPVREAMRLLEKDELLIADHRSGYSVYTLTEKDVEELYQIRVALETLAVELACREASQREMDEIEQVLTQADEAIKQQLPSKEIVQLHEAFHQKIILASHNDRLSKQLNHVNALIHYCRIFHFSGGARAETIQREHTAIYSEIKERRSREAVQAMTEHLLHDVMHLKQVLSETNKE</sequence>
<accession>A0A1L6ZNW1</accession>
<dbReference type="AlphaFoldDB" id="A0A1L6ZNW1"/>
<dbReference type="Gene3D" id="1.10.10.10">
    <property type="entry name" value="Winged helix-like DNA-binding domain superfamily/Winged helix DNA-binding domain"/>
    <property type="match status" value="1"/>
</dbReference>
<evidence type="ECO:0000259" key="4">
    <source>
        <dbReference type="PROSITE" id="PS50949"/>
    </source>
</evidence>
<evidence type="ECO:0000256" key="1">
    <source>
        <dbReference type="ARBA" id="ARBA00023015"/>
    </source>
</evidence>
<dbReference type="Pfam" id="PF00392">
    <property type="entry name" value="GntR"/>
    <property type="match status" value="1"/>
</dbReference>
<dbReference type="SMART" id="SM00345">
    <property type="entry name" value="HTH_GNTR"/>
    <property type="match status" value="1"/>
</dbReference>
<reference evidence="5 6" key="1">
    <citation type="submission" date="2016-05" db="EMBL/GenBank/DDBJ databases">
        <title>Complete Genome and Methylome Analysis of Psychrotrophic Bacterial Isolates from Antarctic Lake Untersee.</title>
        <authorList>
            <person name="Fomenkov A."/>
            <person name="Akimov V.N."/>
            <person name="Vasilyeva L.V."/>
            <person name="Andersen D."/>
            <person name="Vincze T."/>
            <person name="Roberts R.J."/>
        </authorList>
    </citation>
    <scope>NUCLEOTIDE SEQUENCE [LARGE SCALE GENOMIC DNA]</scope>
    <source>
        <strain evidence="5 6">U14-5</strain>
    </source>
</reference>
<dbReference type="SUPFAM" id="SSF48008">
    <property type="entry name" value="GntR ligand-binding domain-like"/>
    <property type="match status" value="1"/>
</dbReference>
<dbReference type="RefSeq" id="WP_075623670.1">
    <property type="nucleotide sequence ID" value="NZ_CP015607.1"/>
</dbReference>
<dbReference type="GO" id="GO:0003677">
    <property type="term" value="F:DNA binding"/>
    <property type="evidence" value="ECO:0007669"/>
    <property type="project" value="UniProtKB-KW"/>
</dbReference>
<dbReference type="GO" id="GO:0003700">
    <property type="term" value="F:DNA-binding transcription factor activity"/>
    <property type="evidence" value="ECO:0007669"/>
    <property type="project" value="InterPro"/>
</dbReference>
<dbReference type="PANTHER" id="PTHR43537:SF47">
    <property type="entry name" value="REGULATORY PROTEIN GNTR HTH"/>
    <property type="match status" value="1"/>
</dbReference>
<dbReference type="CDD" id="cd07377">
    <property type="entry name" value="WHTH_GntR"/>
    <property type="match status" value="1"/>
</dbReference>
<protein>
    <submittedName>
        <fullName evidence="5">GntR family transcriptional regulator</fullName>
    </submittedName>
</protein>
<dbReference type="PRINTS" id="PR00035">
    <property type="entry name" value="HTHGNTR"/>
</dbReference>
<dbReference type="Pfam" id="PF07729">
    <property type="entry name" value="FCD"/>
    <property type="match status" value="1"/>
</dbReference>
<evidence type="ECO:0000256" key="2">
    <source>
        <dbReference type="ARBA" id="ARBA00023125"/>
    </source>
</evidence>
<dbReference type="InterPro" id="IPR011711">
    <property type="entry name" value="GntR_C"/>
</dbReference>
<gene>
    <name evidence="5" type="ORF">BSA145_10040</name>
</gene>
<dbReference type="InterPro" id="IPR000524">
    <property type="entry name" value="Tscrpt_reg_HTH_GntR"/>
</dbReference>
<proteinExistence type="predicted"/>
<dbReference type="InterPro" id="IPR008920">
    <property type="entry name" value="TF_FadR/GntR_C"/>
</dbReference>
<dbReference type="EMBL" id="CP015607">
    <property type="protein sequence ID" value="APT48204.1"/>
    <property type="molecule type" value="Genomic_DNA"/>
</dbReference>
<feature type="domain" description="HTH gntR-type" evidence="4">
    <location>
        <begin position="10"/>
        <end position="77"/>
    </location>
</feature>
<name>A0A1L6ZNW1_BACIA</name>
<evidence type="ECO:0000313" key="6">
    <source>
        <dbReference type="Proteomes" id="UP000185426"/>
    </source>
</evidence>
<dbReference type="Gene3D" id="1.20.120.530">
    <property type="entry name" value="GntR ligand-binding domain-like"/>
    <property type="match status" value="1"/>
</dbReference>
<keyword evidence="2" id="KW-0238">DNA-binding</keyword>
<dbReference type="Proteomes" id="UP000185426">
    <property type="component" value="Chromosome"/>
</dbReference>
<evidence type="ECO:0000256" key="3">
    <source>
        <dbReference type="ARBA" id="ARBA00023163"/>
    </source>
</evidence>
<dbReference type="SMART" id="SM00895">
    <property type="entry name" value="FCD"/>
    <property type="match status" value="1"/>
</dbReference>
<dbReference type="InterPro" id="IPR036390">
    <property type="entry name" value="WH_DNA-bd_sf"/>
</dbReference>